<accession>A0A9N9QTY5</accession>
<evidence type="ECO:0000313" key="6">
    <source>
        <dbReference type="EMBL" id="CAG9783253.1"/>
    </source>
</evidence>
<dbReference type="InterPro" id="IPR011011">
    <property type="entry name" value="Znf_FYVE_PHD"/>
</dbReference>
<dbReference type="Gene3D" id="3.30.40.10">
    <property type="entry name" value="Zinc/RING finger domain, C3HC4 (zinc finger)"/>
    <property type="match status" value="1"/>
</dbReference>
<proteinExistence type="predicted"/>
<gene>
    <name evidence="6" type="ORF">DIATSA_LOCUS1441</name>
</gene>
<dbReference type="AlphaFoldDB" id="A0A9N9QTY5"/>
<evidence type="ECO:0000313" key="7">
    <source>
        <dbReference type="Proteomes" id="UP001153714"/>
    </source>
</evidence>
<feature type="domain" description="Zinc finger PHD-type" evidence="5">
    <location>
        <begin position="2"/>
        <end position="51"/>
    </location>
</feature>
<reference evidence="6" key="1">
    <citation type="submission" date="2021-12" db="EMBL/GenBank/DDBJ databases">
        <authorList>
            <person name="King R."/>
        </authorList>
    </citation>
    <scope>NUCLEOTIDE SEQUENCE</scope>
</reference>
<protein>
    <recommendedName>
        <fullName evidence="5">Zinc finger PHD-type domain-containing protein</fullName>
    </recommendedName>
</protein>
<keyword evidence="7" id="KW-1185">Reference proteome</keyword>
<organism evidence="6 7">
    <name type="scientific">Diatraea saccharalis</name>
    <name type="common">sugarcane borer</name>
    <dbReference type="NCBI Taxonomy" id="40085"/>
    <lineage>
        <taxon>Eukaryota</taxon>
        <taxon>Metazoa</taxon>
        <taxon>Ecdysozoa</taxon>
        <taxon>Arthropoda</taxon>
        <taxon>Hexapoda</taxon>
        <taxon>Insecta</taxon>
        <taxon>Pterygota</taxon>
        <taxon>Neoptera</taxon>
        <taxon>Endopterygota</taxon>
        <taxon>Lepidoptera</taxon>
        <taxon>Glossata</taxon>
        <taxon>Ditrysia</taxon>
        <taxon>Pyraloidea</taxon>
        <taxon>Crambidae</taxon>
        <taxon>Crambinae</taxon>
        <taxon>Diatraea</taxon>
    </lineage>
</organism>
<evidence type="ECO:0000256" key="4">
    <source>
        <dbReference type="SAM" id="Coils"/>
    </source>
</evidence>
<evidence type="ECO:0000256" key="1">
    <source>
        <dbReference type="ARBA" id="ARBA00022723"/>
    </source>
</evidence>
<evidence type="ECO:0000256" key="2">
    <source>
        <dbReference type="ARBA" id="ARBA00022771"/>
    </source>
</evidence>
<sequence>MSCHGCLKSIKGEKSIICTSPNCGKKFHTFCATSVHLTQEQTKKWICPECIAQAKKGGDNTHTPIRAAENVTMRKKTNNSASFPLSIPGNDVIDVRPDLDDSMRALLVEFGNLRQDMAKFQADIVSKVNEMTAKISSYDSIIKQFEDKEKENIALKLQISQLQEQVNKRSEEALRSDLEILGLFETPNENPIHLVLNTAIKIGVKLEDYDIDYASRAGPRNKKDSKEGKQLPRPLIVSFTRKIKRAEFLKQAKSRRTLESREIIGEGPERKIYVNERLTAEKRWLFRTS</sequence>
<evidence type="ECO:0000259" key="5">
    <source>
        <dbReference type="SMART" id="SM00249"/>
    </source>
</evidence>
<evidence type="ECO:0000256" key="3">
    <source>
        <dbReference type="ARBA" id="ARBA00022833"/>
    </source>
</evidence>
<dbReference type="InterPro" id="IPR001965">
    <property type="entry name" value="Znf_PHD"/>
</dbReference>
<name>A0A9N9QTY5_9NEOP</name>
<dbReference type="SUPFAM" id="SSF57903">
    <property type="entry name" value="FYVE/PHD zinc finger"/>
    <property type="match status" value="1"/>
</dbReference>
<dbReference type="OrthoDB" id="5960234at2759"/>
<keyword evidence="4" id="KW-0175">Coiled coil</keyword>
<keyword evidence="3" id="KW-0862">Zinc</keyword>
<dbReference type="GO" id="GO:0008270">
    <property type="term" value="F:zinc ion binding"/>
    <property type="evidence" value="ECO:0007669"/>
    <property type="project" value="UniProtKB-KW"/>
</dbReference>
<keyword evidence="2" id="KW-0863">Zinc-finger</keyword>
<dbReference type="SMART" id="SM00249">
    <property type="entry name" value="PHD"/>
    <property type="match status" value="1"/>
</dbReference>
<keyword evidence="1" id="KW-0479">Metal-binding</keyword>
<dbReference type="InterPro" id="IPR013083">
    <property type="entry name" value="Znf_RING/FYVE/PHD"/>
</dbReference>
<reference evidence="6" key="2">
    <citation type="submission" date="2022-10" db="EMBL/GenBank/DDBJ databases">
        <authorList>
            <consortium name="ENA_rothamsted_submissions"/>
            <consortium name="culmorum"/>
            <person name="King R."/>
        </authorList>
    </citation>
    <scope>NUCLEOTIDE SEQUENCE</scope>
</reference>
<dbReference type="CDD" id="cd15489">
    <property type="entry name" value="PHD_SF"/>
    <property type="match status" value="1"/>
</dbReference>
<dbReference type="Proteomes" id="UP001153714">
    <property type="component" value="Chromosome 10"/>
</dbReference>
<dbReference type="EMBL" id="OU893341">
    <property type="protein sequence ID" value="CAG9783253.1"/>
    <property type="molecule type" value="Genomic_DNA"/>
</dbReference>
<feature type="coiled-coil region" evidence="4">
    <location>
        <begin position="145"/>
        <end position="172"/>
    </location>
</feature>